<evidence type="ECO:0000313" key="2">
    <source>
        <dbReference type="Proteomes" id="UP000325273"/>
    </source>
</evidence>
<reference evidence="1 2" key="1">
    <citation type="submission" date="2019-08" db="EMBL/GenBank/DDBJ databases">
        <title>Paraburkholderia sp. DCY113.</title>
        <authorList>
            <person name="Kang J."/>
        </authorList>
    </citation>
    <scope>NUCLEOTIDE SEQUENCE [LARGE SCALE GENOMIC DNA]</scope>
    <source>
        <strain evidence="1 2">DCY113</strain>
    </source>
</reference>
<dbReference type="EMBL" id="VTUZ01000001">
    <property type="protein sequence ID" value="KAA1015863.1"/>
    <property type="molecule type" value="Genomic_DNA"/>
</dbReference>
<comment type="caution">
    <text evidence="1">The sequence shown here is derived from an EMBL/GenBank/DDBJ whole genome shotgun (WGS) entry which is preliminary data.</text>
</comment>
<accession>A0A5B0HM35</accession>
<dbReference type="Proteomes" id="UP000325273">
    <property type="component" value="Unassembled WGS sequence"/>
</dbReference>
<gene>
    <name evidence="1" type="ORF">FVF58_00470</name>
</gene>
<organism evidence="1 2">
    <name type="scientific">Paraburkholderia panacisoli</name>
    <dbReference type="NCBI Taxonomy" id="2603818"/>
    <lineage>
        <taxon>Bacteria</taxon>
        <taxon>Pseudomonadati</taxon>
        <taxon>Pseudomonadota</taxon>
        <taxon>Betaproteobacteria</taxon>
        <taxon>Burkholderiales</taxon>
        <taxon>Burkholderiaceae</taxon>
        <taxon>Paraburkholderia</taxon>
    </lineage>
</organism>
<dbReference type="RefSeq" id="WP_149667991.1">
    <property type="nucleotide sequence ID" value="NZ_VTUZ01000001.1"/>
</dbReference>
<sequence>MAKLNNIDSWRPGCWCIAQLQLCQQHIVETPTEIFRYPAQWAWFAWRPAGTSLPFRLPDGWGLALEETDAALIDEIGTAPVYLLDEDEADWPALMDILLVSSDAAPWLRPIIEELHRVKRQALKQRYIALYGASESIAFERFMQMTVAPATDSDDAVNSSTSDRTPPVEFCSITLTSYPRCTATVKFENDGGLVFDLYDRDCLGSDRADMYRVAPEALPGLYVAMTQTTGDIPGTPAELLASIGRHYPAWHAAFSWLKNSGVPFTHEVDPWA</sequence>
<dbReference type="AlphaFoldDB" id="A0A5B0HM35"/>
<proteinExistence type="predicted"/>
<keyword evidence="2" id="KW-1185">Reference proteome</keyword>
<protein>
    <submittedName>
        <fullName evidence="1">Uncharacterized protein</fullName>
    </submittedName>
</protein>
<name>A0A5B0HM35_9BURK</name>
<evidence type="ECO:0000313" key="1">
    <source>
        <dbReference type="EMBL" id="KAA1015863.1"/>
    </source>
</evidence>